<comment type="caution">
    <text evidence="3">The sequence shown here is derived from an EMBL/GenBank/DDBJ whole genome shotgun (WGS) entry which is preliminary data.</text>
</comment>
<evidence type="ECO:0000256" key="1">
    <source>
        <dbReference type="PROSITE-ProRule" id="PRU00339"/>
    </source>
</evidence>
<sequence length="285" mass="30320">MMQRSFASGFFLAFPVFLLTFQVTDSARAAAAEGGNSVAPSHQLTEKSKALSEAVWSPAKCDVMTGDDPYGARDYAQDWLKHNGGRPALHCFALAQMSVGEEVAAAKILNDLARNGPFSGPDSSDGQRAVIASEAAQAWLAASQPSEAVTIADYGLSLQGADMTLMLLRARAQLMMGHFDVVARDLGALVARTPQVSAETYMLLASAERRDGLLPQAQLHIARAAEIAPQDSAVLLERGIIRGQAGDFSGARSDWQQVIELAPDTHDADLARQDLAVQAADPDMP</sequence>
<protein>
    <recommendedName>
        <fullName evidence="5">Tetratricopeptide repeat family protein</fullName>
    </recommendedName>
</protein>
<dbReference type="EMBL" id="JAPIUZ010000001">
    <property type="protein sequence ID" value="MCX2562760.1"/>
    <property type="molecule type" value="Genomic_DNA"/>
</dbReference>
<evidence type="ECO:0008006" key="5">
    <source>
        <dbReference type="Google" id="ProtNLM"/>
    </source>
</evidence>
<accession>A0ABT3QBU3</accession>
<dbReference type="PROSITE" id="PS50005">
    <property type="entry name" value="TPR"/>
    <property type="match status" value="1"/>
</dbReference>
<evidence type="ECO:0000313" key="4">
    <source>
        <dbReference type="Proteomes" id="UP001301152"/>
    </source>
</evidence>
<dbReference type="Gene3D" id="1.25.40.10">
    <property type="entry name" value="Tetratricopeptide repeat domain"/>
    <property type="match status" value="1"/>
</dbReference>
<feature type="repeat" description="TPR" evidence="1">
    <location>
        <begin position="232"/>
        <end position="265"/>
    </location>
</feature>
<name>A0ABT3QBU3_9PROT</name>
<feature type="chain" id="PRO_5046821699" description="Tetratricopeptide repeat family protein" evidence="2">
    <location>
        <begin position="19"/>
        <end position="285"/>
    </location>
</feature>
<gene>
    <name evidence="3" type="ORF">OQ497_02085</name>
</gene>
<evidence type="ECO:0000313" key="3">
    <source>
        <dbReference type="EMBL" id="MCX2562760.1"/>
    </source>
</evidence>
<keyword evidence="4" id="KW-1185">Reference proteome</keyword>
<evidence type="ECO:0000256" key="2">
    <source>
        <dbReference type="SAM" id="SignalP"/>
    </source>
</evidence>
<organism evidence="3 4">
    <name type="scientific">Acetobacter thailandicus</name>
    <dbReference type="NCBI Taxonomy" id="1502842"/>
    <lineage>
        <taxon>Bacteria</taxon>
        <taxon>Pseudomonadati</taxon>
        <taxon>Pseudomonadota</taxon>
        <taxon>Alphaproteobacteria</taxon>
        <taxon>Acetobacterales</taxon>
        <taxon>Acetobacteraceae</taxon>
        <taxon>Acetobacter</taxon>
    </lineage>
</organism>
<feature type="signal peptide" evidence="2">
    <location>
        <begin position="1"/>
        <end position="18"/>
    </location>
</feature>
<dbReference type="Proteomes" id="UP001301152">
    <property type="component" value="Unassembled WGS sequence"/>
</dbReference>
<dbReference type="InterPro" id="IPR019734">
    <property type="entry name" value="TPR_rpt"/>
</dbReference>
<reference evidence="3 4" key="1">
    <citation type="submission" date="2022-11" db="EMBL/GenBank/DDBJ databases">
        <title>Genome sequencing of Acetobacter type strain.</title>
        <authorList>
            <person name="Heo J."/>
            <person name="Lee D."/>
            <person name="Han B.-H."/>
            <person name="Hong S.-B."/>
            <person name="Kwon S.-W."/>
        </authorList>
    </citation>
    <scope>NUCLEOTIDE SEQUENCE [LARGE SCALE GENOMIC DNA]</scope>
    <source>
        <strain evidence="3 4">KACC 21253</strain>
    </source>
</reference>
<dbReference type="RefSeq" id="WP_242005218.1">
    <property type="nucleotide sequence ID" value="NZ_JAERKY010000002.1"/>
</dbReference>
<keyword evidence="2" id="KW-0732">Signal</keyword>
<proteinExistence type="predicted"/>
<dbReference type="SUPFAM" id="SSF48452">
    <property type="entry name" value="TPR-like"/>
    <property type="match status" value="1"/>
</dbReference>
<dbReference type="InterPro" id="IPR011990">
    <property type="entry name" value="TPR-like_helical_dom_sf"/>
</dbReference>
<dbReference type="SMART" id="SM00028">
    <property type="entry name" value="TPR"/>
    <property type="match status" value="2"/>
</dbReference>
<keyword evidence="1" id="KW-0802">TPR repeat</keyword>